<protein>
    <submittedName>
        <fullName evidence="1">Uncharacterized protein</fullName>
    </submittedName>
</protein>
<dbReference type="EnsemblBacteria" id="CAD75969">
    <property type="protein sequence ID" value="CAD75969"/>
    <property type="gene ID" value="RB8876"/>
</dbReference>
<dbReference type="KEGG" id="rba:RB8876"/>
<organism evidence="1 2">
    <name type="scientific">Rhodopirellula baltica (strain DSM 10527 / NCIMB 13988 / SH1)</name>
    <dbReference type="NCBI Taxonomy" id="243090"/>
    <lineage>
        <taxon>Bacteria</taxon>
        <taxon>Pseudomonadati</taxon>
        <taxon>Planctomycetota</taxon>
        <taxon>Planctomycetia</taxon>
        <taxon>Pirellulales</taxon>
        <taxon>Pirellulaceae</taxon>
        <taxon>Rhodopirellula</taxon>
    </lineage>
</organism>
<name>Q7UME8_RHOBA</name>
<dbReference type="InParanoid" id="Q7UME8"/>
<dbReference type="AlphaFoldDB" id="Q7UME8"/>
<evidence type="ECO:0000313" key="2">
    <source>
        <dbReference type="Proteomes" id="UP000001025"/>
    </source>
</evidence>
<reference evidence="1 2" key="1">
    <citation type="journal article" date="2003" name="Proc. Natl. Acad. Sci. U.S.A.">
        <title>Complete genome sequence of the marine planctomycete Pirellula sp. strain 1.</title>
        <authorList>
            <person name="Gloeckner F.O."/>
            <person name="Kube M."/>
            <person name="Bauer M."/>
            <person name="Teeling H."/>
            <person name="Lombardot T."/>
            <person name="Ludwig W."/>
            <person name="Gade D."/>
            <person name="Beck A."/>
            <person name="Borzym K."/>
            <person name="Heitmann K."/>
            <person name="Rabus R."/>
            <person name="Schlesner H."/>
            <person name="Amann R."/>
            <person name="Reinhardt R."/>
        </authorList>
    </citation>
    <scope>NUCLEOTIDE SEQUENCE [LARGE SCALE GENOMIC DNA]</scope>
    <source>
        <strain evidence="2">DSM 10527 / NCIMB 13988 / SH1</strain>
    </source>
</reference>
<accession>Q7UME8</accession>
<dbReference type="Proteomes" id="UP000001025">
    <property type="component" value="Chromosome"/>
</dbReference>
<evidence type="ECO:0000313" key="1">
    <source>
        <dbReference type="EMBL" id="CAD75969.1"/>
    </source>
</evidence>
<sequence length="87" mass="9558">MPLQCGDKGHSLPAEAKKLFRSPSSGTYLDCLPCQKGIEIHPRSLVNSADPLHRMDNGPLRKPRVLLSVSSQADRQAVIRESIDEPP</sequence>
<dbReference type="EMBL" id="BX294148">
    <property type="protein sequence ID" value="CAD75969.1"/>
    <property type="molecule type" value="Genomic_DNA"/>
</dbReference>
<proteinExistence type="predicted"/>
<keyword evidence="2" id="KW-1185">Reference proteome</keyword>
<gene>
    <name evidence="1" type="ordered locus">RB8876</name>
</gene>
<dbReference type="HOGENOM" id="CLU_2481205_0_0_0"/>
<dbReference type="PATRIC" id="fig|243090.15.peg.4261"/>